<dbReference type="PANTHER" id="PTHR44809:SF1">
    <property type="entry name" value="PROTEIN O-MANNOSYL-TRANSFERASE TMTC1"/>
    <property type="match status" value="1"/>
</dbReference>
<reference evidence="2" key="1">
    <citation type="submission" date="2019-02" db="EMBL/GenBank/DDBJ databases">
        <authorList>
            <person name="Gruber-Vodicka R. H."/>
            <person name="Seah K. B. B."/>
        </authorList>
    </citation>
    <scope>NUCLEOTIDE SEQUENCE</scope>
    <source>
        <strain evidence="2">BECK_S127</strain>
    </source>
</reference>
<feature type="compositionally biased region" description="Basic and acidic residues" evidence="1">
    <location>
        <begin position="1017"/>
        <end position="1031"/>
    </location>
</feature>
<dbReference type="PANTHER" id="PTHR44809">
    <property type="match status" value="1"/>
</dbReference>
<accession>A0A451BIX4</accession>
<dbReference type="EMBL" id="CAADHB010000010">
    <property type="protein sequence ID" value="VFK78253.1"/>
    <property type="molecule type" value="Genomic_DNA"/>
</dbReference>
<dbReference type="Pfam" id="PF13181">
    <property type="entry name" value="TPR_8"/>
    <property type="match status" value="2"/>
</dbReference>
<evidence type="ECO:0000256" key="1">
    <source>
        <dbReference type="SAM" id="MobiDB-lite"/>
    </source>
</evidence>
<dbReference type="InterPro" id="IPR027417">
    <property type="entry name" value="P-loop_NTPase"/>
</dbReference>
<dbReference type="InterPro" id="IPR011990">
    <property type="entry name" value="TPR-like_helical_dom_sf"/>
</dbReference>
<dbReference type="SUPFAM" id="SSF52540">
    <property type="entry name" value="P-loop containing nucleoside triphosphate hydrolases"/>
    <property type="match status" value="1"/>
</dbReference>
<evidence type="ECO:0000313" key="2">
    <source>
        <dbReference type="EMBL" id="VFK78253.1"/>
    </source>
</evidence>
<feature type="region of interest" description="Disordered" evidence="1">
    <location>
        <begin position="191"/>
        <end position="222"/>
    </location>
</feature>
<gene>
    <name evidence="2" type="ORF">BECKSD772D_GA0070982_101021</name>
</gene>
<dbReference type="Gene3D" id="3.40.50.300">
    <property type="entry name" value="P-loop containing nucleotide triphosphate hydrolases"/>
    <property type="match status" value="1"/>
</dbReference>
<feature type="compositionally biased region" description="Acidic residues" evidence="1">
    <location>
        <begin position="206"/>
        <end position="216"/>
    </location>
</feature>
<feature type="region of interest" description="Disordered" evidence="1">
    <location>
        <begin position="1009"/>
        <end position="1031"/>
    </location>
</feature>
<feature type="region of interest" description="Disordered" evidence="1">
    <location>
        <begin position="118"/>
        <end position="174"/>
    </location>
</feature>
<sequence length="1031" mass="113308">MRIISFFSFKGGVGRTALLSNLGAHWAARGRVVALMDLDLIAPGISYSPLLGPYLDQRAIGLGMSDLLAAYHDRKSEEDTFQFLPPSLLLREMELPPEVAENAAPGGRLLAIGAGSPDGSEAYAKADKTPAGGILRAIPPAEPIREPKAPDAESGDADASGIGSGDDDTPHAKPDDARILRTLAKHIRDDLAKWRTPPDVARNDPDNDPDNADDPAPDPGANRPIDYLLIDARTGFAELAELSLGYLADHMVLVSGLNEQNLQGLRLTLRALWEQQRVPLDEMPALVTVVFSPVPAGEDDAVLRALEDGQRALRENLRHTRAGPLESMPRTFRIHYTPLLALSDAPLLPARVDSLYGGEVRAIADHLAGEAIHGERFQEELAEIGRKPLRVVREFGSRSQIAAAPDPQGRPNPFTDLPAWHWPLGEGAADRDRRRRLGKLVGKRLAGGRTDPGILLNRLAWDISSDLAQKRQMLDSLSGLGKNRREELLKTLEAQRGWALSQWRETAHRQPLMGALVKTEREWATLVLGDKSIHSPAPHQRHPLPNLEPWPEYWLALARETCERGGEDPVVLVAVDEALRRAAPEERPKLAEWLMELIPWDADAPALIKELEARARGIAPEHAWLDYLAAYRLLKGPEKLPAKAKALLTPLLNSLPKDAAKCNDLGVLAQEFPAMAAQAEVALRKAIQFDPKDAPPWYNLGNLLADHPDRHGEAKAAYSKATQLDPKNAAPWNNLGSLLAGHPDRHGEAEAAYRKAMELDPKDARPWTALGNLFAGHPDRHGEAEAAYRRAMELDPKFAAPWNGLGSLQRGWRRDCQKALETFRAGLERVGGDKGIQAYLHMNLGHTLQLLDRPARTELETALALFDEWKERPPVANANALWLALELEDIARTTDYLTPCREIAETGGNNHAALLVVTLAEGLHAAASPQPGAPPADDWVRRIADGPRDWDQYWDAIQAIYLLSGFRFDARALGRAAVKALLALPAAVTDEYPDSPKPDDWRARYLPFANGESDGAGDPRDRHLFCRDARR</sequence>
<dbReference type="AlphaFoldDB" id="A0A451BIX4"/>
<name>A0A451BIX4_9GAMM</name>
<protein>
    <submittedName>
        <fullName evidence="2">TPR repeat-containing protein</fullName>
    </submittedName>
</protein>
<dbReference type="SMART" id="SM00028">
    <property type="entry name" value="TPR"/>
    <property type="match status" value="3"/>
</dbReference>
<proteinExistence type="predicted"/>
<dbReference type="Gene3D" id="1.25.40.10">
    <property type="entry name" value="Tetratricopeptide repeat domain"/>
    <property type="match status" value="2"/>
</dbReference>
<organism evidence="2">
    <name type="scientific">Candidatus Kentrum sp. SD</name>
    <dbReference type="NCBI Taxonomy" id="2126332"/>
    <lineage>
        <taxon>Bacteria</taxon>
        <taxon>Pseudomonadati</taxon>
        <taxon>Pseudomonadota</taxon>
        <taxon>Gammaproteobacteria</taxon>
        <taxon>Candidatus Kentrum</taxon>
    </lineage>
</organism>
<dbReference type="SUPFAM" id="SSF48452">
    <property type="entry name" value="TPR-like"/>
    <property type="match status" value="1"/>
</dbReference>
<dbReference type="InterPro" id="IPR052943">
    <property type="entry name" value="TMTC_O-mannosyl-trnsfr"/>
</dbReference>
<dbReference type="InterPro" id="IPR019734">
    <property type="entry name" value="TPR_rpt"/>
</dbReference>